<dbReference type="SUPFAM" id="SSF53822">
    <property type="entry name" value="Periplasmic binding protein-like I"/>
    <property type="match status" value="1"/>
</dbReference>
<name>A0A4R4FC06_9FIRM</name>
<keyword evidence="4" id="KW-0804">Transcription</keyword>
<protein>
    <submittedName>
        <fullName evidence="6">LacI family transcriptional regulator</fullName>
    </submittedName>
</protein>
<dbReference type="PANTHER" id="PTHR30146:SF148">
    <property type="entry name" value="HTH-TYPE TRANSCRIPTIONAL REPRESSOR PURR-RELATED"/>
    <property type="match status" value="1"/>
</dbReference>
<dbReference type="AlphaFoldDB" id="A0A4R4FC06"/>
<dbReference type="InterPro" id="IPR028082">
    <property type="entry name" value="Peripla_BP_I"/>
</dbReference>
<dbReference type="SUPFAM" id="SSF47413">
    <property type="entry name" value="lambda repressor-like DNA-binding domains"/>
    <property type="match status" value="1"/>
</dbReference>
<dbReference type="InterPro" id="IPR000843">
    <property type="entry name" value="HTH_LacI"/>
</dbReference>
<evidence type="ECO:0000259" key="5">
    <source>
        <dbReference type="PROSITE" id="PS50932"/>
    </source>
</evidence>
<dbReference type="InterPro" id="IPR010982">
    <property type="entry name" value="Lambda_DNA-bd_dom_sf"/>
</dbReference>
<dbReference type="InterPro" id="IPR001761">
    <property type="entry name" value="Peripla_BP/Lac1_sug-bd_dom"/>
</dbReference>
<keyword evidence="1" id="KW-0678">Repressor</keyword>
<dbReference type="GO" id="GO:0003700">
    <property type="term" value="F:DNA-binding transcription factor activity"/>
    <property type="evidence" value="ECO:0007669"/>
    <property type="project" value="TreeGrafter"/>
</dbReference>
<dbReference type="Pfam" id="PF00532">
    <property type="entry name" value="Peripla_BP_1"/>
    <property type="match status" value="1"/>
</dbReference>
<dbReference type="RefSeq" id="WP_132278671.1">
    <property type="nucleotide sequence ID" value="NZ_JAOBST010000018.1"/>
</dbReference>
<evidence type="ECO:0000313" key="7">
    <source>
        <dbReference type="Proteomes" id="UP000295710"/>
    </source>
</evidence>
<dbReference type="PROSITE" id="PS50932">
    <property type="entry name" value="HTH_LACI_2"/>
    <property type="match status" value="1"/>
</dbReference>
<evidence type="ECO:0000313" key="6">
    <source>
        <dbReference type="EMBL" id="TDA21092.1"/>
    </source>
</evidence>
<dbReference type="Proteomes" id="UP000295710">
    <property type="component" value="Unassembled WGS sequence"/>
</dbReference>
<dbReference type="CDD" id="cd01392">
    <property type="entry name" value="HTH_LacI"/>
    <property type="match status" value="1"/>
</dbReference>
<proteinExistence type="predicted"/>
<keyword evidence="2" id="KW-0805">Transcription regulation</keyword>
<dbReference type="PANTHER" id="PTHR30146">
    <property type="entry name" value="LACI-RELATED TRANSCRIPTIONAL REPRESSOR"/>
    <property type="match status" value="1"/>
</dbReference>
<keyword evidence="7" id="KW-1185">Reference proteome</keyword>
<dbReference type="EMBL" id="SMMX01000011">
    <property type="protein sequence ID" value="TDA21092.1"/>
    <property type="molecule type" value="Genomic_DNA"/>
</dbReference>
<dbReference type="Gene3D" id="1.10.260.40">
    <property type="entry name" value="lambda repressor-like DNA-binding domains"/>
    <property type="match status" value="1"/>
</dbReference>
<organism evidence="6 7">
    <name type="scientific">Extibacter muris</name>
    <dbReference type="NCBI Taxonomy" id="1796622"/>
    <lineage>
        <taxon>Bacteria</taxon>
        <taxon>Bacillati</taxon>
        <taxon>Bacillota</taxon>
        <taxon>Clostridia</taxon>
        <taxon>Lachnospirales</taxon>
        <taxon>Lachnospiraceae</taxon>
        <taxon>Extibacter</taxon>
    </lineage>
</organism>
<sequence length="354" mass="39566">MRTTIKDIANYTGFSVTTISLVLNNKADKIPRSTKNKILDAVEELNYHPNQLAVGLVKKRTQTIGLIISDVSNVFFSTLAKGVEDSCRSQGWNLILCNTNDKHERDMSYIQVLANKGIDGILFCMARDSDKKKTEESIQLLKKLKIPFVMIDRYLEEADCSSVIVDHKQGGYAAVKYLLGHGHRKIGCVTGPSGLEDSMERLKGYKKALEEYHISFRDEFIYEGNYDRESGAGAVDFFEGKEISAVFAFNDMSAYGVYNSLKKRGISVPGGMSLIGYDDIFFSEILDVPLTTVKQPIYEMGVESVKQLIDEVESGVGARKCIVFQPALIVRESVGYGPAYDPDVESFKENTFFR</sequence>
<evidence type="ECO:0000256" key="4">
    <source>
        <dbReference type="ARBA" id="ARBA00023163"/>
    </source>
</evidence>
<dbReference type="SMART" id="SM00354">
    <property type="entry name" value="HTH_LACI"/>
    <property type="match status" value="1"/>
</dbReference>
<evidence type="ECO:0000256" key="1">
    <source>
        <dbReference type="ARBA" id="ARBA00022491"/>
    </source>
</evidence>
<dbReference type="CDD" id="cd06267">
    <property type="entry name" value="PBP1_LacI_sugar_binding-like"/>
    <property type="match status" value="1"/>
</dbReference>
<comment type="caution">
    <text evidence="6">The sequence shown here is derived from an EMBL/GenBank/DDBJ whole genome shotgun (WGS) entry which is preliminary data.</text>
</comment>
<dbReference type="GO" id="GO:0000976">
    <property type="term" value="F:transcription cis-regulatory region binding"/>
    <property type="evidence" value="ECO:0007669"/>
    <property type="project" value="TreeGrafter"/>
</dbReference>
<feature type="domain" description="HTH lacI-type" evidence="5">
    <location>
        <begin position="3"/>
        <end position="58"/>
    </location>
</feature>
<evidence type="ECO:0000256" key="3">
    <source>
        <dbReference type="ARBA" id="ARBA00023125"/>
    </source>
</evidence>
<reference evidence="6 7" key="1">
    <citation type="journal article" date="2016" name="Nat. Microbiol.">
        <title>The Mouse Intestinal Bacterial Collection (miBC) provides host-specific insight into cultured diversity and functional potential of the gut microbiota.</title>
        <authorList>
            <person name="Lagkouvardos I."/>
            <person name="Pukall R."/>
            <person name="Abt B."/>
            <person name="Foesel B.U."/>
            <person name="Meier-Kolthoff J.P."/>
            <person name="Kumar N."/>
            <person name="Bresciani A."/>
            <person name="Martinez I."/>
            <person name="Just S."/>
            <person name="Ziegler C."/>
            <person name="Brugiroux S."/>
            <person name="Garzetti D."/>
            <person name="Wenning M."/>
            <person name="Bui T.P."/>
            <person name="Wang J."/>
            <person name="Hugenholtz F."/>
            <person name="Plugge C.M."/>
            <person name="Peterson D.A."/>
            <person name="Hornef M.W."/>
            <person name="Baines J.F."/>
            <person name="Smidt H."/>
            <person name="Walter J."/>
            <person name="Kristiansen K."/>
            <person name="Nielsen H.B."/>
            <person name="Haller D."/>
            <person name="Overmann J."/>
            <person name="Stecher B."/>
            <person name="Clavel T."/>
        </authorList>
    </citation>
    <scope>NUCLEOTIDE SEQUENCE [LARGE SCALE GENOMIC DNA]</scope>
    <source>
        <strain evidence="6 7">DSM 28560</strain>
    </source>
</reference>
<keyword evidence="3" id="KW-0238">DNA-binding</keyword>
<dbReference type="Gene3D" id="3.40.50.2300">
    <property type="match status" value="2"/>
</dbReference>
<dbReference type="Pfam" id="PF00356">
    <property type="entry name" value="LacI"/>
    <property type="match status" value="1"/>
</dbReference>
<gene>
    <name evidence="6" type="ORF">E1963_13110</name>
</gene>
<evidence type="ECO:0000256" key="2">
    <source>
        <dbReference type="ARBA" id="ARBA00023015"/>
    </source>
</evidence>
<accession>A0A4R4FC06</accession>